<dbReference type="AlphaFoldDB" id="A0A1S1N7E7"/>
<sequence>MNKLLCATLVSAALISAPSFADIGVTAYAGQTYSQSLTTSKGLEHEIADDAHFAISVDRHMDDTKYGLYYSFFGGELESNSEQKIDSELLLFQSAVYRPVTENLSTYAGAQLGANYITTNFVEKDTFFASGLFVGLDYKLAGGLSVGSELRWVATIIKNSSKISCDNDASTADICGWHFDGDVLNQFQASLNLTYRF</sequence>
<dbReference type="STRING" id="327939.BIW53_16105"/>
<evidence type="ECO:0000256" key="1">
    <source>
        <dbReference type="SAM" id="SignalP"/>
    </source>
</evidence>
<name>A0A1S1N7E7_9GAMM</name>
<dbReference type="InterPro" id="IPR011250">
    <property type="entry name" value="OMP/PagP_B-barrel"/>
</dbReference>
<feature type="chain" id="PRO_5010233051" evidence="1">
    <location>
        <begin position="22"/>
        <end position="197"/>
    </location>
</feature>
<dbReference type="OrthoDB" id="6308600at2"/>
<accession>A0A1S1N7E7</accession>
<dbReference type="Gene3D" id="2.40.160.20">
    <property type="match status" value="1"/>
</dbReference>
<evidence type="ECO:0000313" key="2">
    <source>
        <dbReference type="EMBL" id="OHU94582.1"/>
    </source>
</evidence>
<dbReference type="SUPFAM" id="SSF56925">
    <property type="entry name" value="OMPA-like"/>
    <property type="match status" value="1"/>
</dbReference>
<feature type="signal peptide" evidence="1">
    <location>
        <begin position="1"/>
        <end position="21"/>
    </location>
</feature>
<dbReference type="Proteomes" id="UP000180253">
    <property type="component" value="Unassembled WGS sequence"/>
</dbReference>
<proteinExistence type="predicted"/>
<protein>
    <submittedName>
        <fullName evidence="2">Uncharacterized protein</fullName>
    </submittedName>
</protein>
<evidence type="ECO:0000313" key="3">
    <source>
        <dbReference type="Proteomes" id="UP000180253"/>
    </source>
</evidence>
<dbReference type="EMBL" id="MNAN01000034">
    <property type="protein sequence ID" value="OHU94582.1"/>
    <property type="molecule type" value="Genomic_DNA"/>
</dbReference>
<dbReference type="RefSeq" id="WP_070993050.1">
    <property type="nucleotide sequence ID" value="NZ_CBCSHD010000010.1"/>
</dbReference>
<reference evidence="2 3" key="1">
    <citation type="submission" date="2016-10" db="EMBL/GenBank/DDBJ databases">
        <title>Pseudoalteromonas amylolytica sp. nov., isolated from the surface seawater.</title>
        <authorList>
            <person name="Wu Y.-H."/>
            <person name="Cheng H."/>
            <person name="Jin X.-B."/>
            <person name="Wang C.-S."/>
            <person name="Xu X.-W."/>
        </authorList>
    </citation>
    <scope>NUCLEOTIDE SEQUENCE [LARGE SCALE GENOMIC DNA]</scope>
    <source>
        <strain evidence="2 3">JCM 12483</strain>
    </source>
</reference>
<gene>
    <name evidence="2" type="ORF">BIW53_16105</name>
</gene>
<keyword evidence="3" id="KW-1185">Reference proteome</keyword>
<keyword evidence="1" id="KW-0732">Signal</keyword>
<organism evidence="2 3">
    <name type="scientific">Pseudoalteromonas byunsanensis</name>
    <dbReference type="NCBI Taxonomy" id="327939"/>
    <lineage>
        <taxon>Bacteria</taxon>
        <taxon>Pseudomonadati</taxon>
        <taxon>Pseudomonadota</taxon>
        <taxon>Gammaproteobacteria</taxon>
        <taxon>Alteromonadales</taxon>
        <taxon>Pseudoalteromonadaceae</taxon>
        <taxon>Pseudoalteromonas</taxon>
    </lineage>
</organism>
<comment type="caution">
    <text evidence="2">The sequence shown here is derived from an EMBL/GenBank/DDBJ whole genome shotgun (WGS) entry which is preliminary data.</text>
</comment>